<keyword evidence="2" id="KW-1185">Reference proteome</keyword>
<proteinExistence type="predicted"/>
<dbReference type="Proteomes" id="UP001159405">
    <property type="component" value="Unassembled WGS sequence"/>
</dbReference>
<evidence type="ECO:0000313" key="1">
    <source>
        <dbReference type="EMBL" id="CAH3173398.1"/>
    </source>
</evidence>
<sequence length="285" mass="33739">MLLPDKPPRDGCVMANLLDIYDLKNLIHEATRITRTSETLLVLFLTDNVKKIQSSGVVHVKISDHSLVFAILRASEPRIRSREIRFRSLKNFDKQHFLHDLHNVPFQVAEIFDDVDDRLYVRIKGNQVPFMNEQWRRAIRQKNRLWKCFIRERTDTNYELYKRQRNICTSLRRKAIKTFFDKKSESENPREFWDTYRPFLHSKKSTQANDMILKEHDVVITDKKQIAELFNSYFVNIADGVPEITEQIYGKGFDAHPSIQAIFNNNEQIAARNNFAFQYTNKTQV</sequence>
<gene>
    <name evidence="1" type="ORF">PLOB_00014061</name>
</gene>
<evidence type="ECO:0008006" key="3">
    <source>
        <dbReference type="Google" id="ProtNLM"/>
    </source>
</evidence>
<reference evidence="1 2" key="1">
    <citation type="submission" date="2022-05" db="EMBL/GenBank/DDBJ databases">
        <authorList>
            <consortium name="Genoscope - CEA"/>
            <person name="William W."/>
        </authorList>
    </citation>
    <scope>NUCLEOTIDE SEQUENCE [LARGE SCALE GENOMIC DNA]</scope>
</reference>
<protein>
    <recommendedName>
        <fullName evidence="3">Ycf1</fullName>
    </recommendedName>
</protein>
<comment type="caution">
    <text evidence="1">The sequence shown here is derived from an EMBL/GenBank/DDBJ whole genome shotgun (WGS) entry which is preliminary data.</text>
</comment>
<evidence type="ECO:0000313" key="2">
    <source>
        <dbReference type="Proteomes" id="UP001159405"/>
    </source>
</evidence>
<name>A0ABN8R6G3_9CNID</name>
<dbReference type="EMBL" id="CALNXK010000181">
    <property type="protein sequence ID" value="CAH3173398.1"/>
    <property type="molecule type" value="Genomic_DNA"/>
</dbReference>
<organism evidence="1 2">
    <name type="scientific">Porites lobata</name>
    <dbReference type="NCBI Taxonomy" id="104759"/>
    <lineage>
        <taxon>Eukaryota</taxon>
        <taxon>Metazoa</taxon>
        <taxon>Cnidaria</taxon>
        <taxon>Anthozoa</taxon>
        <taxon>Hexacorallia</taxon>
        <taxon>Scleractinia</taxon>
        <taxon>Fungiina</taxon>
        <taxon>Poritidae</taxon>
        <taxon>Porites</taxon>
    </lineage>
</organism>
<accession>A0ABN8R6G3</accession>